<name>A0A0U1LN26_TALIS</name>
<dbReference type="GO" id="GO:0016671">
    <property type="term" value="F:oxidoreductase activity, acting on a sulfur group of donors, disulfide as acceptor"/>
    <property type="evidence" value="ECO:0007669"/>
    <property type="project" value="InterPro"/>
</dbReference>
<dbReference type="Pfam" id="PF03227">
    <property type="entry name" value="GILT"/>
    <property type="match status" value="1"/>
</dbReference>
<comment type="subcellular location">
    <subcellularLocation>
        <location evidence="1">Secreted</location>
    </subcellularLocation>
</comment>
<evidence type="ECO:0000256" key="2">
    <source>
        <dbReference type="ARBA" id="ARBA00005679"/>
    </source>
</evidence>
<comment type="similarity">
    <text evidence="2">Belongs to the GILT family.</text>
</comment>
<evidence type="ECO:0000256" key="3">
    <source>
        <dbReference type="ARBA" id="ARBA00022525"/>
    </source>
</evidence>
<evidence type="ECO:0000256" key="1">
    <source>
        <dbReference type="ARBA" id="ARBA00004613"/>
    </source>
</evidence>
<keyword evidence="3" id="KW-0964">Secreted</keyword>
<evidence type="ECO:0000313" key="8">
    <source>
        <dbReference type="Proteomes" id="UP000054383"/>
    </source>
</evidence>
<dbReference type="STRING" id="28573.A0A0U1LN26"/>
<dbReference type="InterPro" id="IPR004911">
    <property type="entry name" value="Interferon-induced_GILT"/>
</dbReference>
<reference evidence="7 8" key="1">
    <citation type="submission" date="2015-04" db="EMBL/GenBank/DDBJ databases">
        <authorList>
            <person name="Syromyatnikov M.Y."/>
            <person name="Popov V.N."/>
        </authorList>
    </citation>
    <scope>NUCLEOTIDE SEQUENCE [LARGE SCALE GENOMIC DNA]</scope>
    <source>
        <strain evidence="7">WF-38-12</strain>
    </source>
</reference>
<evidence type="ECO:0000256" key="6">
    <source>
        <dbReference type="SAM" id="Phobius"/>
    </source>
</evidence>
<sequence length="310" mass="34344">MAPTTYEIYKELEREERFAPQAGATQESSYTTWRERAIGRNLRRGIAIIIGCWLAYFLYLNRLYAASIAQGFKNNMDGVSLDHDATANAAVSEQTNRVALEAHIMSKCPDAQDCLQKLVVPAMEQISDKVDFELSFIGSVSQKTSDVECKHGPTECIGNMLMLCAANLPFHSDNSASSLVSPVPRTPVIRSLGFANCLISDYEQIPSRSLVESCSLEHGIDFESLNRCASHEDDNLDDPQDPTPDDPSGIALLRKSIKHSEDVGVKTSCTVRVEGKVWCVRDGGEWKDCYNGSGVSTLVEEVERLWQQKN</sequence>
<keyword evidence="8" id="KW-1185">Reference proteome</keyword>
<keyword evidence="6" id="KW-0472">Membrane</keyword>
<evidence type="ECO:0000256" key="5">
    <source>
        <dbReference type="ARBA" id="ARBA00023180"/>
    </source>
</evidence>
<organism evidence="7 8">
    <name type="scientific">Talaromyces islandicus</name>
    <name type="common">Penicillium islandicum</name>
    <dbReference type="NCBI Taxonomy" id="28573"/>
    <lineage>
        <taxon>Eukaryota</taxon>
        <taxon>Fungi</taxon>
        <taxon>Dikarya</taxon>
        <taxon>Ascomycota</taxon>
        <taxon>Pezizomycotina</taxon>
        <taxon>Eurotiomycetes</taxon>
        <taxon>Eurotiomycetidae</taxon>
        <taxon>Eurotiales</taxon>
        <taxon>Trichocomaceae</taxon>
        <taxon>Talaromyces</taxon>
        <taxon>Talaromyces sect. Islandici</taxon>
    </lineage>
</organism>
<feature type="transmembrane region" description="Helical" evidence="6">
    <location>
        <begin position="42"/>
        <end position="60"/>
    </location>
</feature>
<keyword evidence="5" id="KW-0325">Glycoprotein</keyword>
<protein>
    <recommendedName>
        <fullName evidence="9">Gamma interferon inducible lysosomal thiol reductase (GILT)</fullName>
    </recommendedName>
</protein>
<dbReference type="EMBL" id="CVMT01000001">
    <property type="protein sequence ID" value="CRG83816.1"/>
    <property type="molecule type" value="Genomic_DNA"/>
</dbReference>
<evidence type="ECO:0008006" key="9">
    <source>
        <dbReference type="Google" id="ProtNLM"/>
    </source>
</evidence>
<dbReference type="OMA" id="GPTECIG"/>
<dbReference type="PANTHER" id="PTHR13234">
    <property type="entry name" value="GAMMA-INTERFERON INDUCIBLE LYSOSOMAL THIOL REDUCTASE GILT"/>
    <property type="match status" value="1"/>
</dbReference>
<dbReference type="PANTHER" id="PTHR13234:SF8">
    <property type="entry name" value="GAMMA-INTERFERON-INDUCIBLE LYSOSOMAL THIOL REDUCTASE"/>
    <property type="match status" value="1"/>
</dbReference>
<evidence type="ECO:0000256" key="4">
    <source>
        <dbReference type="ARBA" id="ARBA00022729"/>
    </source>
</evidence>
<dbReference type="AlphaFoldDB" id="A0A0U1LN26"/>
<keyword evidence="4" id="KW-0732">Signal</keyword>
<gene>
    <name evidence="7" type="ORF">PISL3812_01172</name>
</gene>
<proteinExistence type="inferred from homology"/>
<evidence type="ECO:0000313" key="7">
    <source>
        <dbReference type="EMBL" id="CRG83816.1"/>
    </source>
</evidence>
<dbReference type="OrthoDB" id="958254at2759"/>
<dbReference type="Proteomes" id="UP000054383">
    <property type="component" value="Unassembled WGS sequence"/>
</dbReference>
<dbReference type="GO" id="GO:0005576">
    <property type="term" value="C:extracellular region"/>
    <property type="evidence" value="ECO:0007669"/>
    <property type="project" value="UniProtKB-SubCell"/>
</dbReference>
<accession>A0A0U1LN26</accession>
<keyword evidence="6" id="KW-0812">Transmembrane</keyword>
<keyword evidence="6" id="KW-1133">Transmembrane helix</keyword>